<gene>
    <name evidence="6" type="ORF">ARAM_002835</name>
</gene>
<dbReference type="SUPFAM" id="SSF51905">
    <property type="entry name" value="FAD/NAD(P)-binding domain"/>
    <property type="match status" value="1"/>
</dbReference>
<comment type="caution">
    <text evidence="6">The sequence shown here is derived from an EMBL/GenBank/DDBJ whole genome shotgun (WGS) entry which is preliminary data.</text>
</comment>
<accession>A0A0F8UVR8</accession>
<organism evidence="6 7">
    <name type="scientific">Aspergillus rambellii</name>
    <dbReference type="NCBI Taxonomy" id="308745"/>
    <lineage>
        <taxon>Eukaryota</taxon>
        <taxon>Fungi</taxon>
        <taxon>Dikarya</taxon>
        <taxon>Ascomycota</taxon>
        <taxon>Pezizomycotina</taxon>
        <taxon>Eurotiomycetes</taxon>
        <taxon>Eurotiomycetidae</taxon>
        <taxon>Eurotiales</taxon>
        <taxon>Aspergillaceae</taxon>
        <taxon>Aspergillus</taxon>
        <taxon>Aspergillus subgen. Nidulantes</taxon>
    </lineage>
</organism>
<dbReference type="OrthoDB" id="202203at2759"/>
<dbReference type="Pfam" id="PF07992">
    <property type="entry name" value="Pyr_redox_2"/>
    <property type="match status" value="1"/>
</dbReference>
<protein>
    <recommendedName>
        <fullName evidence="5">FAD/NAD(P)-binding domain-containing protein</fullName>
    </recommendedName>
</protein>
<dbReference type="EMBL" id="JZBS01003454">
    <property type="protein sequence ID" value="KKK14871.1"/>
    <property type="molecule type" value="Genomic_DNA"/>
</dbReference>
<dbReference type="PRINTS" id="PR00411">
    <property type="entry name" value="PNDRDTASEI"/>
</dbReference>
<keyword evidence="2" id="KW-0285">Flavoprotein</keyword>
<keyword evidence="7" id="KW-1185">Reference proteome</keyword>
<dbReference type="STRING" id="308745.A0A0F8UVR8"/>
<sequence>MPSKTVVIIGGSYSGIGVAKALLKSSPGVKIVIIDPSDRFYFNIAAPRILAKPEAFSPDKYLYPITTIFRGASKDSFEFVQNTVSQIDTSSKVVTTSNGIIGYDYLVIASGSSSQSTKGDGVFAPFKPTGVDSRAFQVQIKAAQDTVAAAESIIIGGAGPLGVEIAGELSDTSNHKNITVIASSSRILPMLKEGPSSTAEKLLAKKNVNIVKGASVIGASQNGTKWIVKLSTGKEMTADAYIATTGVVPNSSFIPSEYLVNGWVNVDPHLRVATPGNLSQRPQGVYAVGDITIHSPRTLIKANEQVPVVAANIKADIDGGPKLKTYNAAAGSIMMAVPVGENAGTGQAFGWTIWGKLVSMMKGKDFMISRAPGMIGISS</sequence>
<dbReference type="InterPro" id="IPR023753">
    <property type="entry name" value="FAD/NAD-binding_dom"/>
</dbReference>
<keyword evidence="3" id="KW-0274">FAD</keyword>
<evidence type="ECO:0000256" key="1">
    <source>
        <dbReference type="ARBA" id="ARBA00006442"/>
    </source>
</evidence>
<dbReference type="PANTHER" id="PTHR43735">
    <property type="entry name" value="APOPTOSIS-INDUCING FACTOR 1"/>
    <property type="match status" value="1"/>
</dbReference>
<evidence type="ECO:0000313" key="6">
    <source>
        <dbReference type="EMBL" id="KKK14871.1"/>
    </source>
</evidence>
<comment type="similarity">
    <text evidence="1">Belongs to the FAD-dependent oxidoreductase family.</text>
</comment>
<reference evidence="6 7" key="1">
    <citation type="submission" date="2015-02" db="EMBL/GenBank/DDBJ databases">
        <title>Draft Genome Sequences of Two Closely-Related Aflatoxigenic Aspergillus Species Obtained from the Cote d'Ivoire.</title>
        <authorList>
            <person name="Moore G.G."/>
            <person name="Beltz S.B."/>
            <person name="Mack B.M."/>
        </authorList>
    </citation>
    <scope>NUCLEOTIDE SEQUENCE [LARGE SCALE GENOMIC DNA]</scope>
    <source>
        <strain evidence="6 7">SRRC1468</strain>
    </source>
</reference>
<dbReference type="AlphaFoldDB" id="A0A0F8UVR8"/>
<name>A0A0F8UVR8_9EURO</name>
<keyword evidence="4" id="KW-0560">Oxidoreductase</keyword>
<feature type="domain" description="FAD/NAD(P)-binding" evidence="5">
    <location>
        <begin position="5"/>
        <end position="305"/>
    </location>
</feature>
<dbReference type="PRINTS" id="PR00368">
    <property type="entry name" value="FADPNR"/>
</dbReference>
<evidence type="ECO:0000256" key="3">
    <source>
        <dbReference type="ARBA" id="ARBA00022827"/>
    </source>
</evidence>
<dbReference type="GO" id="GO:0004174">
    <property type="term" value="F:electron-transferring-flavoprotein dehydrogenase activity"/>
    <property type="evidence" value="ECO:0007669"/>
    <property type="project" value="TreeGrafter"/>
</dbReference>
<dbReference type="Gene3D" id="3.50.50.100">
    <property type="match status" value="1"/>
</dbReference>
<dbReference type="PANTHER" id="PTHR43735:SF3">
    <property type="entry name" value="FERROPTOSIS SUPPRESSOR PROTEIN 1"/>
    <property type="match status" value="1"/>
</dbReference>
<evidence type="ECO:0000313" key="7">
    <source>
        <dbReference type="Proteomes" id="UP000034291"/>
    </source>
</evidence>
<dbReference type="InterPro" id="IPR036188">
    <property type="entry name" value="FAD/NAD-bd_sf"/>
</dbReference>
<dbReference type="Proteomes" id="UP000034291">
    <property type="component" value="Unassembled WGS sequence"/>
</dbReference>
<evidence type="ECO:0000256" key="2">
    <source>
        <dbReference type="ARBA" id="ARBA00022630"/>
    </source>
</evidence>
<evidence type="ECO:0000259" key="5">
    <source>
        <dbReference type="Pfam" id="PF07992"/>
    </source>
</evidence>
<dbReference type="GO" id="GO:0050660">
    <property type="term" value="F:flavin adenine dinucleotide binding"/>
    <property type="evidence" value="ECO:0007669"/>
    <property type="project" value="TreeGrafter"/>
</dbReference>
<dbReference type="GO" id="GO:0005737">
    <property type="term" value="C:cytoplasm"/>
    <property type="evidence" value="ECO:0007669"/>
    <property type="project" value="TreeGrafter"/>
</dbReference>
<evidence type="ECO:0000256" key="4">
    <source>
        <dbReference type="ARBA" id="ARBA00023002"/>
    </source>
</evidence>
<proteinExistence type="inferred from homology"/>